<evidence type="ECO:0000259" key="4">
    <source>
        <dbReference type="PROSITE" id="PS50995"/>
    </source>
</evidence>
<organism evidence="5 6">
    <name type="scientific">Hathewaya limosa</name>
    <name type="common">Clostridium limosum</name>
    <dbReference type="NCBI Taxonomy" id="1536"/>
    <lineage>
        <taxon>Bacteria</taxon>
        <taxon>Bacillati</taxon>
        <taxon>Bacillota</taxon>
        <taxon>Clostridia</taxon>
        <taxon>Eubacteriales</taxon>
        <taxon>Clostridiaceae</taxon>
        <taxon>Hathewaya</taxon>
    </lineage>
</organism>
<dbReference type="Gene3D" id="1.10.10.10">
    <property type="entry name" value="Winged helix-like DNA-binding domain superfamily/Winged helix DNA-binding domain"/>
    <property type="match status" value="1"/>
</dbReference>
<dbReference type="EMBL" id="JAUSWN010000005">
    <property type="protein sequence ID" value="MDQ0479147.1"/>
    <property type="molecule type" value="Genomic_DNA"/>
</dbReference>
<dbReference type="PRINTS" id="PR00598">
    <property type="entry name" value="HTHMARR"/>
</dbReference>
<dbReference type="RefSeq" id="WP_307355255.1">
    <property type="nucleotide sequence ID" value="NZ_BAAACJ010000009.1"/>
</dbReference>
<dbReference type="InterPro" id="IPR036390">
    <property type="entry name" value="WH_DNA-bd_sf"/>
</dbReference>
<feature type="domain" description="HTH marR-type" evidence="4">
    <location>
        <begin position="1"/>
        <end position="138"/>
    </location>
</feature>
<dbReference type="SMART" id="SM00347">
    <property type="entry name" value="HTH_MARR"/>
    <property type="match status" value="1"/>
</dbReference>
<protein>
    <submittedName>
        <fullName evidence="5">DNA-binding MarR family transcriptional regulator</fullName>
    </submittedName>
</protein>
<dbReference type="PROSITE" id="PS50995">
    <property type="entry name" value="HTH_MARR_2"/>
    <property type="match status" value="1"/>
</dbReference>
<accession>A0ABU0JPY2</accession>
<gene>
    <name evidence="5" type="ORF">QOZ93_000876</name>
</gene>
<keyword evidence="1" id="KW-0805">Transcription regulation</keyword>
<dbReference type="PANTHER" id="PTHR42756:SF2">
    <property type="entry name" value="MARR FAMILY REGULATORY PROTEIN"/>
    <property type="match status" value="1"/>
</dbReference>
<sequence>MERCNTESIGRYINHFFRVGVSYLGKEYKKLNIGAGQYQFLLQLYLKNGLSHDELTEKMSVDKATTTRAIAKLEQEGYVRKVLNEQDKRKYHIFLTDYAIEKKDEVISISKKWEDRLTGALNKEEQEQLLELFRKITTNNFDIRFDDEELICDVEKFK</sequence>
<keyword evidence="2 5" id="KW-0238">DNA-binding</keyword>
<evidence type="ECO:0000256" key="2">
    <source>
        <dbReference type="ARBA" id="ARBA00023125"/>
    </source>
</evidence>
<keyword evidence="6" id="KW-1185">Reference proteome</keyword>
<dbReference type="GO" id="GO:0003677">
    <property type="term" value="F:DNA binding"/>
    <property type="evidence" value="ECO:0007669"/>
    <property type="project" value="UniProtKB-KW"/>
</dbReference>
<evidence type="ECO:0000313" key="6">
    <source>
        <dbReference type="Proteomes" id="UP001224418"/>
    </source>
</evidence>
<evidence type="ECO:0000256" key="1">
    <source>
        <dbReference type="ARBA" id="ARBA00023015"/>
    </source>
</evidence>
<evidence type="ECO:0000256" key="3">
    <source>
        <dbReference type="ARBA" id="ARBA00023163"/>
    </source>
</evidence>
<dbReference type="SUPFAM" id="SSF46785">
    <property type="entry name" value="Winged helix' DNA-binding domain"/>
    <property type="match status" value="1"/>
</dbReference>
<dbReference type="PANTHER" id="PTHR42756">
    <property type="entry name" value="TRANSCRIPTIONAL REGULATOR, MARR"/>
    <property type="match status" value="1"/>
</dbReference>
<dbReference type="InterPro" id="IPR000835">
    <property type="entry name" value="HTH_MarR-typ"/>
</dbReference>
<comment type="caution">
    <text evidence="5">The sequence shown here is derived from an EMBL/GenBank/DDBJ whole genome shotgun (WGS) entry which is preliminary data.</text>
</comment>
<dbReference type="Pfam" id="PF01047">
    <property type="entry name" value="MarR"/>
    <property type="match status" value="1"/>
</dbReference>
<evidence type="ECO:0000313" key="5">
    <source>
        <dbReference type="EMBL" id="MDQ0479147.1"/>
    </source>
</evidence>
<keyword evidence="3" id="KW-0804">Transcription</keyword>
<proteinExistence type="predicted"/>
<name>A0ABU0JPY2_HATLI</name>
<dbReference type="Proteomes" id="UP001224418">
    <property type="component" value="Unassembled WGS sequence"/>
</dbReference>
<reference evidence="5 6" key="1">
    <citation type="submission" date="2023-07" db="EMBL/GenBank/DDBJ databases">
        <title>Genomic Encyclopedia of Type Strains, Phase IV (KMG-IV): sequencing the most valuable type-strain genomes for metagenomic binning, comparative biology and taxonomic classification.</title>
        <authorList>
            <person name="Goeker M."/>
        </authorList>
    </citation>
    <scope>NUCLEOTIDE SEQUENCE [LARGE SCALE GENOMIC DNA]</scope>
    <source>
        <strain evidence="5 6">DSM 1400</strain>
    </source>
</reference>
<dbReference type="InterPro" id="IPR036388">
    <property type="entry name" value="WH-like_DNA-bd_sf"/>
</dbReference>